<proteinExistence type="predicted"/>
<dbReference type="Proteomes" id="UP001168821">
    <property type="component" value="Unassembled WGS sequence"/>
</dbReference>
<keyword evidence="2" id="KW-1185">Reference proteome</keyword>
<name>A0AA38M227_9CUCU</name>
<sequence>MKSPFPLILVNPLTVFDPTKILKRVCSICRALYFTIPGVGDPLEAAKRNNTAKQPPLGVRSKDRSEFGILADVRKARSFGAYGVKRAFSSAAKPRIDVN</sequence>
<dbReference type="AlphaFoldDB" id="A0AA38M227"/>
<reference evidence="1" key="1">
    <citation type="journal article" date="2023" name="G3 (Bethesda)">
        <title>Whole genome assemblies of Zophobas morio and Tenebrio molitor.</title>
        <authorList>
            <person name="Kaur S."/>
            <person name="Stinson S.A."/>
            <person name="diCenzo G.C."/>
        </authorList>
    </citation>
    <scope>NUCLEOTIDE SEQUENCE</scope>
    <source>
        <strain evidence="1">QUZm001</strain>
    </source>
</reference>
<evidence type="ECO:0000313" key="2">
    <source>
        <dbReference type="Proteomes" id="UP001168821"/>
    </source>
</evidence>
<comment type="caution">
    <text evidence="1">The sequence shown here is derived from an EMBL/GenBank/DDBJ whole genome shotgun (WGS) entry which is preliminary data.</text>
</comment>
<evidence type="ECO:0000313" key="1">
    <source>
        <dbReference type="EMBL" id="KAJ3640925.1"/>
    </source>
</evidence>
<protein>
    <submittedName>
        <fullName evidence="1">Uncharacterized protein</fullName>
    </submittedName>
</protein>
<accession>A0AA38M227</accession>
<dbReference type="EMBL" id="JALNTZ010000009">
    <property type="protein sequence ID" value="KAJ3640925.1"/>
    <property type="molecule type" value="Genomic_DNA"/>
</dbReference>
<gene>
    <name evidence="1" type="ORF">Zmor_027458</name>
</gene>
<organism evidence="1 2">
    <name type="scientific">Zophobas morio</name>
    <dbReference type="NCBI Taxonomy" id="2755281"/>
    <lineage>
        <taxon>Eukaryota</taxon>
        <taxon>Metazoa</taxon>
        <taxon>Ecdysozoa</taxon>
        <taxon>Arthropoda</taxon>
        <taxon>Hexapoda</taxon>
        <taxon>Insecta</taxon>
        <taxon>Pterygota</taxon>
        <taxon>Neoptera</taxon>
        <taxon>Endopterygota</taxon>
        <taxon>Coleoptera</taxon>
        <taxon>Polyphaga</taxon>
        <taxon>Cucujiformia</taxon>
        <taxon>Tenebrionidae</taxon>
        <taxon>Zophobas</taxon>
    </lineage>
</organism>